<dbReference type="EMBL" id="CP053661">
    <property type="protein sequence ID" value="QKD83379.1"/>
    <property type="molecule type" value="Genomic_DNA"/>
</dbReference>
<dbReference type="KEGG" id="theu:HPC62_15300"/>
<accession>A0A6M8B7P5</accession>
<keyword evidence="2" id="KW-1185">Reference proteome</keyword>
<reference evidence="1 2" key="1">
    <citation type="submission" date="2020-05" db="EMBL/GenBank/DDBJ databases">
        <title>Complete genome sequence of of a novel Thermoleptolyngbya strain isolated from hot springs of Ganzi, Sichuan China.</title>
        <authorList>
            <person name="Tang J."/>
            <person name="Daroch M."/>
            <person name="Li L."/>
            <person name="Waleron K."/>
            <person name="Waleron M."/>
            <person name="Waleron M."/>
        </authorList>
    </citation>
    <scope>NUCLEOTIDE SEQUENCE [LARGE SCALE GENOMIC DNA]</scope>
    <source>
        <strain evidence="1 2">PKUAC-SCTA183</strain>
    </source>
</reference>
<proteinExistence type="predicted"/>
<dbReference type="AlphaFoldDB" id="A0A6M8B7P5"/>
<evidence type="ECO:0000313" key="2">
    <source>
        <dbReference type="Proteomes" id="UP000505210"/>
    </source>
</evidence>
<dbReference type="RefSeq" id="WP_172357046.1">
    <property type="nucleotide sequence ID" value="NZ_CP053661.1"/>
</dbReference>
<gene>
    <name evidence="1" type="ORF">HPC62_15300</name>
</gene>
<protein>
    <submittedName>
        <fullName evidence="1">DUF4058 family protein</fullName>
    </submittedName>
</protein>
<dbReference type="Pfam" id="PF13267">
    <property type="entry name" value="DUF4058"/>
    <property type="match status" value="1"/>
</dbReference>
<sequence>MDNPFPGMNPYLEHPQLWHQVHNRLIVAIADDLTPQVAPRYRVAIEERVYQSIDDSLSVGLVGIADVALTRRSAGDIEPSSQIAPASKKTPIPVQVPVPQEVVERFLEVRSTQTGEVVCVIEILSPKNKRNKDGRAAYISKRQKILGSSTSLVEIDLLREGEPMPILGAADSLYRILISRASHRPIADLYAFELQDPIPAIPIPLLVHDPEPVVNLQRILNDVYRRARFDLAIDYTQPPKPALRPEDEAWVREILQQADLENPV</sequence>
<dbReference type="InterPro" id="IPR025132">
    <property type="entry name" value="DUF4058"/>
</dbReference>
<evidence type="ECO:0000313" key="1">
    <source>
        <dbReference type="EMBL" id="QKD83379.1"/>
    </source>
</evidence>
<dbReference type="Proteomes" id="UP000505210">
    <property type="component" value="Chromosome"/>
</dbReference>
<name>A0A6M8B7P5_9CYAN</name>
<organism evidence="1 2">
    <name type="scientific">Thermoleptolyngbya sichuanensis A183</name>
    <dbReference type="NCBI Taxonomy" id="2737172"/>
    <lineage>
        <taxon>Bacteria</taxon>
        <taxon>Bacillati</taxon>
        <taxon>Cyanobacteriota</taxon>
        <taxon>Cyanophyceae</taxon>
        <taxon>Oculatellales</taxon>
        <taxon>Oculatellaceae</taxon>
        <taxon>Thermoleptolyngbya</taxon>
        <taxon>Thermoleptolyngbya sichuanensis</taxon>
    </lineage>
</organism>